<name>A0A0F9NLQ4_9ZZZZ</name>
<reference evidence="1" key="1">
    <citation type="journal article" date="2015" name="Nature">
        <title>Complex archaea that bridge the gap between prokaryotes and eukaryotes.</title>
        <authorList>
            <person name="Spang A."/>
            <person name="Saw J.H."/>
            <person name="Jorgensen S.L."/>
            <person name="Zaremba-Niedzwiedzka K."/>
            <person name="Martijn J."/>
            <person name="Lind A.E."/>
            <person name="van Eijk R."/>
            <person name="Schleper C."/>
            <person name="Guy L."/>
            <person name="Ettema T.J."/>
        </authorList>
    </citation>
    <scope>NUCLEOTIDE SEQUENCE</scope>
</reference>
<gene>
    <name evidence="1" type="ORF">LCGC14_1321470</name>
</gene>
<evidence type="ECO:0000313" key="1">
    <source>
        <dbReference type="EMBL" id="KKM82257.1"/>
    </source>
</evidence>
<proteinExistence type="predicted"/>
<comment type="caution">
    <text evidence="1">The sequence shown here is derived from an EMBL/GenBank/DDBJ whole genome shotgun (WGS) entry which is preliminary data.</text>
</comment>
<dbReference type="AlphaFoldDB" id="A0A0F9NLQ4"/>
<sequence length="208" mass="23131">MTGTRDKNLRSGDIHEDLGLLLLRGIALATAIPRTEDVGADAFATLLREASVRSLVAEESFLVQFKASSVRTIQYETPTAIDWLTQLEMPFFVGSVDLASAAIKLYATHCLSQIFLESRHSRIHLHLDPVDRSQSRADVRHTNLGKPVLTWSVPDITQKGFLSKAYAVLKGHISVLRRNLLLRPLGSADMVRWEPGQPPKACARMMFV</sequence>
<organism evidence="1">
    <name type="scientific">marine sediment metagenome</name>
    <dbReference type="NCBI Taxonomy" id="412755"/>
    <lineage>
        <taxon>unclassified sequences</taxon>
        <taxon>metagenomes</taxon>
        <taxon>ecological metagenomes</taxon>
    </lineage>
</organism>
<protein>
    <submittedName>
        <fullName evidence="1">Uncharacterized protein</fullName>
    </submittedName>
</protein>
<feature type="non-terminal residue" evidence="1">
    <location>
        <position position="208"/>
    </location>
</feature>
<dbReference type="EMBL" id="LAZR01007890">
    <property type="protein sequence ID" value="KKM82257.1"/>
    <property type="molecule type" value="Genomic_DNA"/>
</dbReference>
<accession>A0A0F9NLQ4</accession>